<evidence type="ECO:0000256" key="1">
    <source>
        <dbReference type="ARBA" id="ARBA00001971"/>
    </source>
</evidence>
<accession>A0A2S6BWK8</accession>
<dbReference type="STRING" id="357750.A0A2S6BWK8"/>
<dbReference type="OrthoDB" id="1055148at2759"/>
<dbReference type="GO" id="GO:0004497">
    <property type="term" value="F:monooxygenase activity"/>
    <property type="evidence" value="ECO:0007669"/>
    <property type="project" value="InterPro"/>
</dbReference>
<dbReference type="InterPro" id="IPR050121">
    <property type="entry name" value="Cytochrome_P450_monoxygenase"/>
</dbReference>
<keyword evidence="5" id="KW-0349">Heme</keyword>
<dbReference type="PANTHER" id="PTHR24305">
    <property type="entry name" value="CYTOCHROME P450"/>
    <property type="match status" value="1"/>
</dbReference>
<dbReference type="EMBL" id="PNEN01001736">
    <property type="protein sequence ID" value="PPJ51858.1"/>
    <property type="molecule type" value="Genomic_DNA"/>
</dbReference>
<feature type="binding site" description="axial binding residue" evidence="5">
    <location>
        <position position="237"/>
    </location>
    <ligand>
        <name>heme</name>
        <dbReference type="ChEBI" id="CHEBI:30413"/>
    </ligand>
    <ligandPart>
        <name>Fe</name>
        <dbReference type="ChEBI" id="CHEBI:18248"/>
    </ligandPart>
</feature>
<sequence>MLPDLPLPVDRRRDHAQLEVQKLYMGIISDRRKRKRADDEHDLLWSLMDATYKDGSLIGDDILANLLISLLMGGQHNTAATGTWIMLHLAHKTYLIKELHQELQSHNLVGENSTPISYDHISKLPLHSAIIKEALRLHAPIHSVMRKVKSPMPVPNTEIIVPEGHILLAAPCFPSRLEENFPNAGDWNPHRWLTPQAAKSETSENDTSDVVDYGFGAVSSKAALSPYLPFGAGRHRCTGEQYAYVQLTTILATTVRLLDWEQVDPKADVPKTDYSSMFSRPMHPATIRWRKR</sequence>
<keyword evidence="4 5" id="KW-0408">Iron</keyword>
<reference evidence="7" key="1">
    <citation type="journal article" date="2017" name="bioRxiv">
        <title>Conservation of a gene cluster reveals novel cercosporin biosynthetic mechanisms and extends production to the genus Colletotrichum.</title>
        <authorList>
            <person name="de Jonge R."/>
            <person name="Ebert M.K."/>
            <person name="Huitt-Roehl C.R."/>
            <person name="Pal P."/>
            <person name="Suttle J.C."/>
            <person name="Spanner R.E."/>
            <person name="Neubauer J.D."/>
            <person name="Jurick W.M.II."/>
            <person name="Stott K.A."/>
            <person name="Secor G.A."/>
            <person name="Thomma B.P.H.J."/>
            <person name="Van de Peer Y."/>
            <person name="Townsend C.A."/>
            <person name="Bolton M.D."/>
        </authorList>
    </citation>
    <scope>NUCLEOTIDE SEQUENCE [LARGE SCALE GENOMIC DNA]</scope>
    <source>
        <strain evidence="7">CBS538.71</strain>
    </source>
</reference>
<dbReference type="AlphaFoldDB" id="A0A2S6BWK8"/>
<comment type="caution">
    <text evidence="6">The sequence shown here is derived from an EMBL/GenBank/DDBJ whole genome shotgun (WGS) entry which is preliminary data.</text>
</comment>
<dbReference type="InterPro" id="IPR001128">
    <property type="entry name" value="Cyt_P450"/>
</dbReference>
<dbReference type="GO" id="GO:0005506">
    <property type="term" value="F:iron ion binding"/>
    <property type="evidence" value="ECO:0007669"/>
    <property type="project" value="InterPro"/>
</dbReference>
<dbReference type="PRINTS" id="PR00465">
    <property type="entry name" value="EP450IV"/>
</dbReference>
<evidence type="ECO:0000313" key="6">
    <source>
        <dbReference type="EMBL" id="PPJ51858.1"/>
    </source>
</evidence>
<dbReference type="Pfam" id="PF00067">
    <property type="entry name" value="p450"/>
    <property type="match status" value="1"/>
</dbReference>
<comment type="cofactor">
    <cofactor evidence="1 5">
        <name>heme</name>
        <dbReference type="ChEBI" id="CHEBI:30413"/>
    </cofactor>
</comment>
<dbReference type="GO" id="GO:0016705">
    <property type="term" value="F:oxidoreductase activity, acting on paired donors, with incorporation or reduction of molecular oxygen"/>
    <property type="evidence" value="ECO:0007669"/>
    <property type="project" value="InterPro"/>
</dbReference>
<evidence type="ECO:0000256" key="3">
    <source>
        <dbReference type="ARBA" id="ARBA00022723"/>
    </source>
</evidence>
<dbReference type="PRINTS" id="PR00385">
    <property type="entry name" value="P450"/>
</dbReference>
<comment type="similarity">
    <text evidence="2">Belongs to the cytochrome P450 family.</text>
</comment>
<keyword evidence="7" id="KW-1185">Reference proteome</keyword>
<proteinExistence type="inferred from homology"/>
<evidence type="ECO:0000256" key="5">
    <source>
        <dbReference type="PIRSR" id="PIRSR602403-1"/>
    </source>
</evidence>
<evidence type="ECO:0000313" key="7">
    <source>
        <dbReference type="Proteomes" id="UP000237631"/>
    </source>
</evidence>
<evidence type="ECO:0000256" key="2">
    <source>
        <dbReference type="ARBA" id="ARBA00010617"/>
    </source>
</evidence>
<dbReference type="Proteomes" id="UP000237631">
    <property type="component" value="Unassembled WGS sequence"/>
</dbReference>
<dbReference type="InterPro" id="IPR036396">
    <property type="entry name" value="Cyt_P450_sf"/>
</dbReference>
<dbReference type="PANTHER" id="PTHR24305:SF166">
    <property type="entry name" value="CYTOCHROME P450 12A4, MITOCHONDRIAL-RELATED"/>
    <property type="match status" value="1"/>
</dbReference>
<dbReference type="InterPro" id="IPR002403">
    <property type="entry name" value="Cyt_P450_E_grp-IV"/>
</dbReference>
<evidence type="ECO:0000256" key="4">
    <source>
        <dbReference type="ARBA" id="ARBA00023004"/>
    </source>
</evidence>
<dbReference type="GO" id="GO:0020037">
    <property type="term" value="F:heme binding"/>
    <property type="evidence" value="ECO:0007669"/>
    <property type="project" value="InterPro"/>
</dbReference>
<gene>
    <name evidence="6" type="ORF">CBER1_09577</name>
</gene>
<protein>
    <submittedName>
        <fullName evidence="6">Uncharacterized protein</fullName>
    </submittedName>
</protein>
<keyword evidence="3 5" id="KW-0479">Metal-binding</keyword>
<dbReference type="SUPFAM" id="SSF48264">
    <property type="entry name" value="Cytochrome P450"/>
    <property type="match status" value="1"/>
</dbReference>
<dbReference type="Gene3D" id="1.10.630.10">
    <property type="entry name" value="Cytochrome P450"/>
    <property type="match status" value="1"/>
</dbReference>
<organism evidence="6 7">
    <name type="scientific">Cercospora berteroae</name>
    <dbReference type="NCBI Taxonomy" id="357750"/>
    <lineage>
        <taxon>Eukaryota</taxon>
        <taxon>Fungi</taxon>
        <taxon>Dikarya</taxon>
        <taxon>Ascomycota</taxon>
        <taxon>Pezizomycotina</taxon>
        <taxon>Dothideomycetes</taxon>
        <taxon>Dothideomycetidae</taxon>
        <taxon>Mycosphaerellales</taxon>
        <taxon>Mycosphaerellaceae</taxon>
        <taxon>Cercospora</taxon>
    </lineage>
</organism>
<name>A0A2S6BWK8_9PEZI</name>